<comment type="caution">
    <text evidence="3">The sequence shown here is derived from an EMBL/GenBank/DDBJ whole genome shotgun (WGS) entry which is preliminary data.</text>
</comment>
<dbReference type="Proteomes" id="UP000187455">
    <property type="component" value="Unassembled WGS sequence"/>
</dbReference>
<feature type="region of interest" description="Disordered" evidence="1">
    <location>
        <begin position="307"/>
        <end position="328"/>
    </location>
</feature>
<dbReference type="InterPro" id="IPR002073">
    <property type="entry name" value="PDEase_catalytic_dom"/>
</dbReference>
<dbReference type="AlphaFoldDB" id="A0A1R0H4U2"/>
<accession>A0A1R0H4U2</accession>
<evidence type="ECO:0000313" key="4">
    <source>
        <dbReference type="Proteomes" id="UP000187455"/>
    </source>
</evidence>
<protein>
    <recommendedName>
        <fullName evidence="2">PDEase domain-containing protein</fullName>
    </recommendedName>
</protein>
<organism evidence="3 4">
    <name type="scientific">Smittium mucronatum</name>
    <dbReference type="NCBI Taxonomy" id="133383"/>
    <lineage>
        <taxon>Eukaryota</taxon>
        <taxon>Fungi</taxon>
        <taxon>Fungi incertae sedis</taxon>
        <taxon>Zoopagomycota</taxon>
        <taxon>Kickxellomycotina</taxon>
        <taxon>Harpellomycetes</taxon>
        <taxon>Harpellales</taxon>
        <taxon>Legeriomycetaceae</taxon>
        <taxon>Smittium</taxon>
    </lineage>
</organism>
<sequence length="328" mass="37583">MSPKTPILIYERSYNPNLYSKFKKSINDDIQSKIKKLSSSKLLHQTCHWLLSQIKSSESQFTKDIESNLEFSKKSYSVYIEFNGDEYTKISRNLREWSFDVSNLEKVPLLKIALSRPFFCAQSWAICLFKELKLQSEYELTNKISKTTTNLEVSEIPKFQIFFYEEIALPFFLAVEKILPGLNFMIKGIEKNLVLWKRLKSISSRFDNNDLLPSVGLSPLLNGNANANSYNFFYPDSSNETGCEAKKNNSGLVSLLYYHFGDKIELGSGELCYLEFVYSHSTLKSTDIKLPKHSSSTDLNFFNSAGETNNSLNESPDNHSNTTSTFYC</sequence>
<feature type="domain" description="PDEase" evidence="2">
    <location>
        <begin position="115"/>
        <end position="188"/>
    </location>
</feature>
<dbReference type="SUPFAM" id="SSF109604">
    <property type="entry name" value="HD-domain/PDEase-like"/>
    <property type="match status" value="1"/>
</dbReference>
<evidence type="ECO:0000259" key="2">
    <source>
        <dbReference type="Pfam" id="PF00233"/>
    </source>
</evidence>
<keyword evidence="4" id="KW-1185">Reference proteome</keyword>
<dbReference type="GO" id="GO:0007165">
    <property type="term" value="P:signal transduction"/>
    <property type="evidence" value="ECO:0007669"/>
    <property type="project" value="InterPro"/>
</dbReference>
<dbReference type="STRING" id="133383.A0A1R0H4U2"/>
<dbReference type="EMBL" id="LSSL01000609">
    <property type="protein sequence ID" value="OLY84126.1"/>
    <property type="molecule type" value="Genomic_DNA"/>
</dbReference>
<proteinExistence type="predicted"/>
<dbReference type="Gene3D" id="1.10.1300.10">
    <property type="entry name" value="3'5'-cyclic nucleotide phosphodiesterase, catalytic domain"/>
    <property type="match status" value="1"/>
</dbReference>
<gene>
    <name evidence="3" type="ORF">AYI68_g1718</name>
</gene>
<reference evidence="3 4" key="1">
    <citation type="journal article" date="2016" name="Mol. Biol. Evol.">
        <title>Genome-Wide Survey of Gut Fungi (Harpellales) Reveals the First Horizontally Transferred Ubiquitin Gene from a Mosquito Host.</title>
        <authorList>
            <person name="Wang Y."/>
            <person name="White M.M."/>
            <person name="Kvist S."/>
            <person name="Moncalvo J.M."/>
        </authorList>
    </citation>
    <scope>NUCLEOTIDE SEQUENCE [LARGE SCALE GENOMIC DNA]</scope>
    <source>
        <strain evidence="3 4">ALG-7-W6</strain>
    </source>
</reference>
<evidence type="ECO:0000256" key="1">
    <source>
        <dbReference type="SAM" id="MobiDB-lite"/>
    </source>
</evidence>
<evidence type="ECO:0000313" key="3">
    <source>
        <dbReference type="EMBL" id="OLY84126.1"/>
    </source>
</evidence>
<dbReference type="InterPro" id="IPR036971">
    <property type="entry name" value="PDEase_catalytic_dom_sf"/>
</dbReference>
<dbReference type="GO" id="GO:0004114">
    <property type="term" value="F:3',5'-cyclic-nucleotide phosphodiesterase activity"/>
    <property type="evidence" value="ECO:0007669"/>
    <property type="project" value="InterPro"/>
</dbReference>
<dbReference type="OrthoDB" id="546632at2759"/>
<dbReference type="Pfam" id="PF00233">
    <property type="entry name" value="PDEase_I"/>
    <property type="match status" value="1"/>
</dbReference>
<name>A0A1R0H4U2_9FUNG</name>